<dbReference type="SUPFAM" id="SSF54427">
    <property type="entry name" value="NTF2-like"/>
    <property type="match status" value="1"/>
</dbReference>
<comment type="caution">
    <text evidence="2">The sequence shown here is derived from an EMBL/GenBank/DDBJ whole genome shotgun (WGS) entry which is preliminary data.</text>
</comment>
<dbReference type="Pfam" id="PF13577">
    <property type="entry name" value="SnoaL_4"/>
    <property type="match status" value="1"/>
</dbReference>
<feature type="domain" description="SnoaL-like" evidence="1">
    <location>
        <begin position="37"/>
        <end position="163"/>
    </location>
</feature>
<evidence type="ECO:0000313" key="2">
    <source>
        <dbReference type="EMBL" id="KAA1189580.1"/>
    </source>
</evidence>
<dbReference type="CDD" id="cd00531">
    <property type="entry name" value="NTF2_like"/>
    <property type="match status" value="1"/>
</dbReference>
<dbReference type="EMBL" id="VTUX01000007">
    <property type="protein sequence ID" value="KAA1189580.1"/>
    <property type="molecule type" value="Genomic_DNA"/>
</dbReference>
<dbReference type="Proteomes" id="UP000323708">
    <property type="component" value="Unassembled WGS sequence"/>
</dbReference>
<dbReference type="InterPro" id="IPR037401">
    <property type="entry name" value="SnoaL-like"/>
</dbReference>
<dbReference type="RefSeq" id="WP_149612190.1">
    <property type="nucleotide sequence ID" value="NZ_VTUX01000007.1"/>
</dbReference>
<reference evidence="2 3" key="1">
    <citation type="submission" date="2019-09" db="EMBL/GenBank/DDBJ databases">
        <authorList>
            <person name="Chen X.-Y."/>
        </authorList>
    </citation>
    <scope>NUCLEOTIDE SEQUENCE [LARGE SCALE GENOMIC DNA]</scope>
    <source>
        <strain evidence="2 3">NY5</strain>
    </source>
</reference>
<keyword evidence="3" id="KW-1185">Reference proteome</keyword>
<evidence type="ECO:0000313" key="3">
    <source>
        <dbReference type="Proteomes" id="UP000323708"/>
    </source>
</evidence>
<dbReference type="AlphaFoldDB" id="A0A5B0WRB6"/>
<dbReference type="InterPro" id="IPR032710">
    <property type="entry name" value="NTF2-like_dom_sf"/>
</dbReference>
<sequence>MSEDRMILNKANMGITEGLPLEASTGGIDELRKNIQMLMDIEAIKQLKHAYFRCVDTANMDELATLFHEDVTVDFKGGDYHWQLQGKDEYLKNIGFSFSKQSIGQHHGHHPEIQILSETEATGIWYLEDRFWVLNHKAFTEGTVLYWDRYVKENGKWLIRETRYERLFEFSDILDEAPTPKSHYLGTHGTEPQF</sequence>
<gene>
    <name evidence="2" type="ORF">F0M18_14585</name>
</gene>
<proteinExistence type="predicted"/>
<dbReference type="Gene3D" id="3.10.450.50">
    <property type="match status" value="1"/>
</dbReference>
<protein>
    <submittedName>
        <fullName evidence="2">Nuclear transport factor 2 family protein</fullName>
    </submittedName>
</protein>
<evidence type="ECO:0000259" key="1">
    <source>
        <dbReference type="Pfam" id="PF13577"/>
    </source>
</evidence>
<organism evidence="2 3">
    <name type="scientific">Pseudohalioglobus sediminis</name>
    <dbReference type="NCBI Taxonomy" id="2606449"/>
    <lineage>
        <taxon>Bacteria</taxon>
        <taxon>Pseudomonadati</taxon>
        <taxon>Pseudomonadota</taxon>
        <taxon>Gammaproteobacteria</taxon>
        <taxon>Cellvibrionales</taxon>
        <taxon>Halieaceae</taxon>
        <taxon>Pseudohalioglobus</taxon>
    </lineage>
</organism>
<name>A0A5B0WRB6_9GAMM</name>
<accession>A0A5B0WRB6</accession>